<evidence type="ECO:0000313" key="1">
    <source>
        <dbReference type="EMBL" id="CAH0365496.1"/>
    </source>
</evidence>
<dbReference type="Proteomes" id="UP000789595">
    <property type="component" value="Unassembled WGS sequence"/>
</dbReference>
<evidence type="ECO:0008006" key="3">
    <source>
        <dbReference type="Google" id="ProtNLM"/>
    </source>
</evidence>
<keyword evidence="2" id="KW-1185">Reference proteome</keyword>
<dbReference type="EMBL" id="CAKKNE010000001">
    <property type="protein sequence ID" value="CAH0365496.1"/>
    <property type="molecule type" value="Genomic_DNA"/>
</dbReference>
<reference evidence="1" key="1">
    <citation type="submission" date="2021-11" db="EMBL/GenBank/DDBJ databases">
        <authorList>
            <consortium name="Genoscope - CEA"/>
            <person name="William W."/>
        </authorList>
    </citation>
    <scope>NUCLEOTIDE SEQUENCE</scope>
</reference>
<feature type="non-terminal residue" evidence="1">
    <location>
        <position position="1"/>
    </location>
</feature>
<evidence type="ECO:0000313" key="2">
    <source>
        <dbReference type="Proteomes" id="UP000789595"/>
    </source>
</evidence>
<protein>
    <recommendedName>
        <fullName evidence="3">Sulfotransferase domain-containing protein</fullName>
    </recommendedName>
</protein>
<comment type="caution">
    <text evidence="1">The sequence shown here is derived from an EMBL/GenBank/DDBJ whole genome shotgun (WGS) entry which is preliminary data.</text>
</comment>
<organism evidence="1 2">
    <name type="scientific">Pelagomonas calceolata</name>
    <dbReference type="NCBI Taxonomy" id="35677"/>
    <lineage>
        <taxon>Eukaryota</taxon>
        <taxon>Sar</taxon>
        <taxon>Stramenopiles</taxon>
        <taxon>Ochrophyta</taxon>
        <taxon>Pelagophyceae</taxon>
        <taxon>Pelagomonadales</taxon>
        <taxon>Pelagomonadaceae</taxon>
        <taxon>Pelagomonas</taxon>
    </lineage>
</organism>
<sequence length="552" mass="61683">GAASEPSVHDATHNIHLGLHLLHARQHMLRDRHRLLPRRWHKIGPTSKMRAFLLLACANAQVHFTCDVAKDVAKYQQLQNLKLLFDGRRVGNATLGPLMRKTGSTTMQRFAGPTAKRVRRPADYLGSNIVASVRDPIERFASGYRQVETFYELGWVPKHFFKGQCVLKWTRDDCAGNPQMKSGYVLAKRKVPAAAAARRRTRQIRRLLRFVSDVERCGFFDDHLYPMAPYFAALARAGVSMDSVSLVKTDELDAKLPSVLGKPMRVGTAMATAGRGWARTLVQAATDSADPDWALARAAVRRICRLVAVDYACFSFEPPDLCRVALGKAVVPEPYPPPISTTRPALPVAALQKHACVSNVEDPIKRLLRAHQTYDAQYLLGWRDADVDTLDLRFPERHCFVWHQIDDHARHEATDVHDFGLEHKLARLAAFVDDIAARGFFDESLRPQTEHRKEASPAACFDKVRAFCKQRRVPVDGGRKNLPETGGVQCAREYVRFNRALGPCSLHTLHDFIYAHGARPRAEPWAVARAELVGAAASLPVARRILATACAL</sequence>
<dbReference type="OrthoDB" id="10603341at2759"/>
<proteinExistence type="predicted"/>
<accession>A0A8J2S8U0</accession>
<feature type="non-terminal residue" evidence="1">
    <location>
        <position position="552"/>
    </location>
</feature>
<gene>
    <name evidence="1" type="ORF">PECAL_1P19370</name>
</gene>
<name>A0A8J2S8U0_9STRA</name>
<dbReference type="AlphaFoldDB" id="A0A8J2S8U0"/>